<reference evidence="1 2" key="1">
    <citation type="submission" date="2019-07" db="EMBL/GenBank/DDBJ databases">
        <title>Ln-dependent methylotrophs.</title>
        <authorList>
            <person name="Tani A."/>
        </authorList>
    </citation>
    <scope>NUCLEOTIDE SEQUENCE [LARGE SCALE GENOMIC DNA]</scope>
    <source>
        <strain evidence="1 2">SM12</strain>
    </source>
</reference>
<keyword evidence="2" id="KW-1185">Reference proteome</keyword>
<dbReference type="AlphaFoldDB" id="A0A549SHK4"/>
<comment type="caution">
    <text evidence="1">The sequence shown here is derived from an EMBL/GenBank/DDBJ whole genome shotgun (WGS) entry which is preliminary data.</text>
</comment>
<name>A0A549SHK4_9HYPH</name>
<organism evidence="1 2">
    <name type="scientific">Rhizobium straminoryzae</name>
    <dbReference type="NCBI Taxonomy" id="1387186"/>
    <lineage>
        <taxon>Bacteria</taxon>
        <taxon>Pseudomonadati</taxon>
        <taxon>Pseudomonadota</taxon>
        <taxon>Alphaproteobacteria</taxon>
        <taxon>Hyphomicrobiales</taxon>
        <taxon>Rhizobiaceae</taxon>
        <taxon>Rhizobium/Agrobacterium group</taxon>
        <taxon>Rhizobium</taxon>
    </lineage>
</organism>
<proteinExistence type="predicted"/>
<gene>
    <name evidence="1" type="ORF">FNA46_25695</name>
</gene>
<evidence type="ECO:0000313" key="1">
    <source>
        <dbReference type="EMBL" id="TRL29113.1"/>
    </source>
</evidence>
<accession>A0A549SHK4</accession>
<dbReference type="EMBL" id="VJMG01000123">
    <property type="protein sequence ID" value="TRL29113.1"/>
    <property type="molecule type" value="Genomic_DNA"/>
</dbReference>
<feature type="non-terminal residue" evidence="1">
    <location>
        <position position="1"/>
    </location>
</feature>
<sequence length="41" mass="4619">VLAISDRDDAAAREAMQAHLRGSQARYRDLLRDMRSFTPAS</sequence>
<evidence type="ECO:0000313" key="2">
    <source>
        <dbReference type="Proteomes" id="UP000316801"/>
    </source>
</evidence>
<protein>
    <submittedName>
        <fullName evidence="1">GntR family transcriptional regulator</fullName>
    </submittedName>
</protein>
<dbReference type="Proteomes" id="UP000316801">
    <property type="component" value="Unassembled WGS sequence"/>
</dbReference>